<comment type="subcellular location">
    <subcellularLocation>
        <location evidence="1">Cell envelope</location>
    </subcellularLocation>
</comment>
<proteinExistence type="predicted"/>
<evidence type="ECO:0000256" key="1">
    <source>
        <dbReference type="ARBA" id="ARBA00004196"/>
    </source>
</evidence>
<dbReference type="SUPFAM" id="SSF81296">
    <property type="entry name" value="E set domains"/>
    <property type="match status" value="1"/>
</dbReference>
<evidence type="ECO:0000256" key="4">
    <source>
        <dbReference type="ARBA" id="ARBA00023008"/>
    </source>
</evidence>
<dbReference type="Gene3D" id="2.60.40.1220">
    <property type="match status" value="1"/>
</dbReference>
<dbReference type="InterPro" id="IPR014756">
    <property type="entry name" value="Ig_E-set"/>
</dbReference>
<accession>A0ABV9I4F1</accession>
<keyword evidence="4" id="KW-0186">Copper</keyword>
<feature type="domain" description="CopC" evidence="6">
    <location>
        <begin position="19"/>
        <end position="131"/>
    </location>
</feature>
<organism evidence="7 8">
    <name type="scientific">Deinococcus hohokamensis</name>
    <dbReference type="NCBI Taxonomy" id="309883"/>
    <lineage>
        <taxon>Bacteria</taxon>
        <taxon>Thermotogati</taxon>
        <taxon>Deinococcota</taxon>
        <taxon>Deinococci</taxon>
        <taxon>Deinococcales</taxon>
        <taxon>Deinococcaceae</taxon>
        <taxon>Deinococcus</taxon>
    </lineage>
</organism>
<dbReference type="EMBL" id="JBHSEI010000001">
    <property type="protein sequence ID" value="MFC4636738.1"/>
    <property type="molecule type" value="Genomic_DNA"/>
</dbReference>
<keyword evidence="8" id="KW-1185">Reference proteome</keyword>
<evidence type="ECO:0000313" key="8">
    <source>
        <dbReference type="Proteomes" id="UP001595952"/>
    </source>
</evidence>
<reference evidence="8" key="1">
    <citation type="journal article" date="2019" name="Int. J. Syst. Evol. Microbiol.">
        <title>The Global Catalogue of Microorganisms (GCM) 10K type strain sequencing project: providing services to taxonomists for standard genome sequencing and annotation.</title>
        <authorList>
            <consortium name="The Broad Institute Genomics Platform"/>
            <consortium name="The Broad Institute Genome Sequencing Center for Infectious Disease"/>
            <person name="Wu L."/>
            <person name="Ma J."/>
        </authorList>
    </citation>
    <scope>NUCLEOTIDE SEQUENCE [LARGE SCALE GENOMIC DNA]</scope>
    <source>
        <strain evidence="8">CCUG 55995</strain>
    </source>
</reference>
<name>A0ABV9I4F1_9DEIO</name>
<gene>
    <name evidence="7" type="ORF">ACFO0D_00155</name>
</gene>
<dbReference type="Pfam" id="PF04234">
    <property type="entry name" value="CopC"/>
    <property type="match status" value="1"/>
</dbReference>
<sequence>MFRLLFCLILSAMSSALAHTQVTVVSPSAAVTVAAPRSIQLRFSEPVNLRFSTFRVVALPPGRSADAASVDALALKADDARVVQLGPPPSGMAAQLSLRLKPGLKAGTYLIAWSVLSDDGHPVRGHSLFRVK</sequence>
<evidence type="ECO:0000256" key="2">
    <source>
        <dbReference type="ARBA" id="ARBA00022723"/>
    </source>
</evidence>
<evidence type="ECO:0000256" key="5">
    <source>
        <dbReference type="SAM" id="SignalP"/>
    </source>
</evidence>
<dbReference type="PANTHER" id="PTHR34820">
    <property type="entry name" value="INNER MEMBRANE PROTEIN YEBZ"/>
    <property type="match status" value="1"/>
</dbReference>
<dbReference type="InterPro" id="IPR032694">
    <property type="entry name" value="CopC/D"/>
</dbReference>
<dbReference type="RefSeq" id="WP_380059786.1">
    <property type="nucleotide sequence ID" value="NZ_JBHSEI010000001.1"/>
</dbReference>
<dbReference type="Proteomes" id="UP001595952">
    <property type="component" value="Unassembled WGS sequence"/>
</dbReference>
<feature type="chain" id="PRO_5045456461" evidence="5">
    <location>
        <begin position="19"/>
        <end position="132"/>
    </location>
</feature>
<evidence type="ECO:0000313" key="7">
    <source>
        <dbReference type="EMBL" id="MFC4636738.1"/>
    </source>
</evidence>
<feature type="signal peptide" evidence="5">
    <location>
        <begin position="1"/>
        <end position="18"/>
    </location>
</feature>
<dbReference type="InterPro" id="IPR007348">
    <property type="entry name" value="CopC_dom"/>
</dbReference>
<comment type="caution">
    <text evidence="7">The sequence shown here is derived from an EMBL/GenBank/DDBJ whole genome shotgun (WGS) entry which is preliminary data.</text>
</comment>
<keyword evidence="3 5" id="KW-0732">Signal</keyword>
<dbReference type="InterPro" id="IPR014755">
    <property type="entry name" value="Cu-Rt/internalin_Ig-like"/>
</dbReference>
<dbReference type="PANTHER" id="PTHR34820:SF4">
    <property type="entry name" value="INNER MEMBRANE PROTEIN YEBZ"/>
    <property type="match status" value="1"/>
</dbReference>
<keyword evidence="2" id="KW-0479">Metal-binding</keyword>
<protein>
    <submittedName>
        <fullName evidence="7">Copper resistance protein CopC</fullName>
    </submittedName>
</protein>
<evidence type="ECO:0000259" key="6">
    <source>
        <dbReference type="Pfam" id="PF04234"/>
    </source>
</evidence>
<evidence type="ECO:0000256" key="3">
    <source>
        <dbReference type="ARBA" id="ARBA00022729"/>
    </source>
</evidence>